<dbReference type="AlphaFoldDB" id="A0A3M7KQN7"/>
<gene>
    <name evidence="1" type="ORF">APUTEX25_000796</name>
</gene>
<reference evidence="2" key="1">
    <citation type="journal article" date="2018" name="Algal Res.">
        <title>Characterization of plant carbon substrate utilization by Auxenochlorella protothecoides.</title>
        <authorList>
            <person name="Vogler B.W."/>
            <person name="Starkenburg S.R."/>
            <person name="Sudasinghe N."/>
            <person name="Schambach J.Y."/>
            <person name="Rollin J.A."/>
            <person name="Pattathil S."/>
            <person name="Barry A.N."/>
        </authorList>
    </citation>
    <scope>NUCLEOTIDE SEQUENCE [LARGE SCALE GENOMIC DNA]</scope>
    <source>
        <strain evidence="2">UTEX 25</strain>
    </source>
</reference>
<sequence>RLSPETILVMDVDSDPVAELCLLQLILTRAEVAACANDESAARRGFGDYVTVVSREEAGAAAARCAVAVATSATAVQRMVASCAESDRLPHIIALRVAPGPKGGLAQLRPWQRADRRDPEALLRDAGVASFSVMSVGAMSASIGPQARNAVELQWQPVTGDDVMGPLANVTAMQAAALLAKLASSRTRGSGVELGWALLVCLALTTSCRAHDGDHVSTVHVVFGNHLDVGFDGIDPAVGTDDNVINVYFHHHFPKALAVARFLRQRGGAERYIYTTHSWLVSMFLDCPARIGIKCPSPSAVQELEEGIRAGDITWHALPHNSQIEAFDAPLLRWAVDFTHALDAKYGQSPRITMSQMDVPGLTRAAIPILHGAGVRALSVGVNGGSAPPDVPLNTPFWWEDRATGTRLLSFWHPGGYSGDPVDGRGSCVRAHGHHEVLCVAWRGDNAGPHSVREVDEIFELVRKDWPGAMVKTSTFDNFTGPLLEAATRLDLPKVAAEIGDTWIHGIGSDPGKLAEFRALLRMRRAAPELKEDPAFDAFSRLLLKAGLWVVPEHTWGVDIKKALTDYTHWSNHKFHQQLRSRAPNFLATVQSWLRQRAYNLWAVQELGNCPMGVAAWAALGTIQSGKTLPDPEARHSGFVKCDMASALVFEGGGWKFEIDRTTGGLAGVERVSHDPVGGAAGDGSRRLESRGGCGQQAAVQGAGPGGALRWANSHSSLARVVYSTYSEDDYSTIWDRYAYQTSPEPWWFALDFGKPNATRLGGAARADVDPVAQRVWAASSSEAGIHVVTRSTFPAHFVGRAGAPAAVWTEVRALPGSNGLLVDILWENKTATRLPETLWVRWSPSEVDAQSWVMYKLGTPVSPLEVLRNGSHAMHAVGDEGVAVSSADGARRLAIRSLDAALVSPGAPTPFPVLDGTPAMEEGMSFALTNNIWGTNYPMWVPYKDNDSNMRFRFILQEEVGNQQGPMQFTRERITYAAS</sequence>
<dbReference type="InterPro" id="IPR032482">
    <property type="entry name" value="DUF5054"/>
</dbReference>
<accession>A0A3M7KQN7</accession>
<feature type="non-terminal residue" evidence="1">
    <location>
        <position position="1"/>
    </location>
</feature>
<evidence type="ECO:0000313" key="1">
    <source>
        <dbReference type="EMBL" id="RMZ52677.1"/>
    </source>
</evidence>
<protein>
    <submittedName>
        <fullName evidence="1">Uncharacterized protein</fullName>
    </submittedName>
</protein>
<evidence type="ECO:0000313" key="2">
    <source>
        <dbReference type="Proteomes" id="UP000279271"/>
    </source>
</evidence>
<dbReference type="CDD" id="cd10791">
    <property type="entry name" value="GH38N_AMII_like_1"/>
    <property type="match status" value="1"/>
</dbReference>
<organism evidence="1 2">
    <name type="scientific">Auxenochlorella protothecoides</name>
    <name type="common">Green microalga</name>
    <name type="synonym">Chlorella protothecoides</name>
    <dbReference type="NCBI Taxonomy" id="3075"/>
    <lineage>
        <taxon>Eukaryota</taxon>
        <taxon>Viridiplantae</taxon>
        <taxon>Chlorophyta</taxon>
        <taxon>core chlorophytes</taxon>
        <taxon>Trebouxiophyceae</taxon>
        <taxon>Chlorellales</taxon>
        <taxon>Chlorellaceae</taxon>
        <taxon>Auxenochlorella</taxon>
    </lineage>
</organism>
<dbReference type="EMBL" id="QOKY01000202">
    <property type="protein sequence ID" value="RMZ52677.1"/>
    <property type="molecule type" value="Genomic_DNA"/>
</dbReference>
<dbReference type="Pfam" id="PF16477">
    <property type="entry name" value="DUF5054"/>
    <property type="match status" value="1"/>
</dbReference>
<dbReference type="Proteomes" id="UP000279271">
    <property type="component" value="Unassembled WGS sequence"/>
</dbReference>
<name>A0A3M7KQN7_AUXPR</name>
<proteinExistence type="predicted"/>
<comment type="caution">
    <text evidence="1">The sequence shown here is derived from an EMBL/GenBank/DDBJ whole genome shotgun (WGS) entry which is preliminary data.</text>
</comment>